<dbReference type="EMBL" id="JACCKX010000001">
    <property type="protein sequence ID" value="NZA02178.1"/>
    <property type="molecule type" value="Genomic_DNA"/>
</dbReference>
<dbReference type="SUPFAM" id="SSF53474">
    <property type="entry name" value="alpha/beta-Hydrolases"/>
    <property type="match status" value="1"/>
</dbReference>
<feature type="domain" description="AB hydrolase-1" evidence="1">
    <location>
        <begin position="5"/>
        <end position="237"/>
    </location>
</feature>
<evidence type="ECO:0000259" key="1">
    <source>
        <dbReference type="Pfam" id="PF12697"/>
    </source>
</evidence>
<dbReference type="RefSeq" id="WP_180550533.1">
    <property type="nucleotide sequence ID" value="NZ_JACCKX010000001.1"/>
</dbReference>
<dbReference type="Proteomes" id="UP000589716">
    <property type="component" value="Unassembled WGS sequence"/>
</dbReference>
<accession>A0A853IY36</accession>
<protein>
    <submittedName>
        <fullName evidence="2">Alpha/beta hydrolase</fullName>
    </submittedName>
</protein>
<dbReference type="Gene3D" id="3.40.50.1820">
    <property type="entry name" value="alpha/beta hydrolase"/>
    <property type="match status" value="1"/>
</dbReference>
<keyword evidence="3" id="KW-1185">Reference proteome</keyword>
<dbReference type="Pfam" id="PF12697">
    <property type="entry name" value="Abhydrolase_6"/>
    <property type="match status" value="1"/>
</dbReference>
<evidence type="ECO:0000313" key="2">
    <source>
        <dbReference type="EMBL" id="NZA02178.1"/>
    </source>
</evidence>
<proteinExistence type="predicted"/>
<comment type="caution">
    <text evidence="2">The sequence shown here is derived from an EMBL/GenBank/DDBJ whole genome shotgun (WGS) entry which is preliminary data.</text>
</comment>
<keyword evidence="2" id="KW-0378">Hydrolase</keyword>
<dbReference type="InterPro" id="IPR000073">
    <property type="entry name" value="AB_hydrolase_1"/>
</dbReference>
<dbReference type="InterPro" id="IPR029058">
    <property type="entry name" value="AB_hydrolase_fold"/>
</dbReference>
<dbReference type="GO" id="GO:0016787">
    <property type="term" value="F:hydrolase activity"/>
    <property type="evidence" value="ECO:0007669"/>
    <property type="project" value="UniProtKB-KW"/>
</dbReference>
<gene>
    <name evidence="2" type="ORF">H0I39_11225</name>
</gene>
<sequence>MAHYLLVHGAWGGAWYWRDTLHTLIRAGHRAHAVTLTGVGERAHLLSPAIDLETHIADVLGALDTEELDDCILVVHSYGGMLGTAVADRRPGKLRHLVYVDAVLPAPGESWSSGHAPDTRAARIAGAEANAQYAFPAPDPAAFGLTGPAADWVRRRQTPHPGHTYTQPLPFDPTRVAAVPRTFINCTQPALPTIDTSRARLADPTFWGGAWQGGGGVRVVDMATGHDPMLSEPEAFHRLLLALA</sequence>
<evidence type="ECO:0000313" key="3">
    <source>
        <dbReference type="Proteomes" id="UP000589716"/>
    </source>
</evidence>
<dbReference type="AlphaFoldDB" id="A0A853IY36"/>
<name>A0A853IY36_9BURK</name>
<dbReference type="PANTHER" id="PTHR37017">
    <property type="entry name" value="AB HYDROLASE-1 DOMAIN-CONTAINING PROTEIN-RELATED"/>
    <property type="match status" value="1"/>
</dbReference>
<organism evidence="2 3">
    <name type="scientific">Ottowia beijingensis</name>
    <dbReference type="NCBI Taxonomy" id="1207057"/>
    <lineage>
        <taxon>Bacteria</taxon>
        <taxon>Pseudomonadati</taxon>
        <taxon>Pseudomonadota</taxon>
        <taxon>Betaproteobacteria</taxon>
        <taxon>Burkholderiales</taxon>
        <taxon>Comamonadaceae</taxon>
        <taxon>Ottowia</taxon>
    </lineage>
</organism>
<dbReference type="PANTHER" id="PTHR37017:SF11">
    <property type="entry name" value="ESTERASE_LIPASE_THIOESTERASE DOMAIN-CONTAINING PROTEIN"/>
    <property type="match status" value="1"/>
</dbReference>
<reference evidence="2 3" key="1">
    <citation type="submission" date="2020-07" db="EMBL/GenBank/DDBJ databases">
        <authorList>
            <person name="Maaloum M."/>
        </authorList>
    </citation>
    <scope>NUCLEOTIDE SEQUENCE [LARGE SCALE GENOMIC DNA]</scope>
    <source>
        <strain evidence="2 3">GCS-AN-3</strain>
    </source>
</reference>
<dbReference type="InterPro" id="IPR052897">
    <property type="entry name" value="Sec-Metab_Biosynth_Hydrolase"/>
</dbReference>